<sequence>MIIRSLCRRPAALGPLARCRAAPIARQVHTVPTLQNHAALVKHGIPPLLSRAGFAIAYTDYMDYMVGELNAVTAHGPWENQPPKNLVIEWARSPVHAFGFNVASTLFNNDFFFKCLATDPDVPSAPSELLTAHITASFSSLSTLRDEMLATADAMFGPGYVWLVQVTDASLGRSQPLLRILPTYLAGTPLSGAHYRRQPEDLNTHNADSVQQLNTVGSFGSASAAEQRAGPKKPLKPLGGVDVTPLLCVSTWEHVWLHDYGVAGKTKFLDAWWDKIDWSQVEQAASLTAHESKPGQQGQQQFFYS</sequence>
<dbReference type="SUPFAM" id="SSF46609">
    <property type="entry name" value="Fe,Mn superoxide dismutase (SOD), N-terminal domain"/>
    <property type="match status" value="1"/>
</dbReference>
<dbReference type="SUPFAM" id="SSF54719">
    <property type="entry name" value="Fe,Mn superoxide dismutase (SOD), C-terminal domain"/>
    <property type="match status" value="1"/>
</dbReference>
<accession>A0A6A5W7Q9</accession>
<dbReference type="GO" id="GO:0005737">
    <property type="term" value="C:cytoplasm"/>
    <property type="evidence" value="ECO:0007669"/>
    <property type="project" value="TreeGrafter"/>
</dbReference>
<dbReference type="Pfam" id="PF02777">
    <property type="entry name" value="Sod_Fe_C"/>
    <property type="match status" value="1"/>
</dbReference>
<dbReference type="InterPro" id="IPR036314">
    <property type="entry name" value="SOD_C_sf"/>
</dbReference>
<evidence type="ECO:0000313" key="3">
    <source>
        <dbReference type="EMBL" id="KAF1997973.1"/>
    </source>
</evidence>
<dbReference type="Gene3D" id="3.55.40.20">
    <property type="entry name" value="Iron/manganese superoxide dismutase, C-terminal domain"/>
    <property type="match status" value="1"/>
</dbReference>
<dbReference type="Proteomes" id="UP000799779">
    <property type="component" value="Unassembled WGS sequence"/>
</dbReference>
<evidence type="ECO:0000259" key="2">
    <source>
        <dbReference type="Pfam" id="PF02777"/>
    </source>
</evidence>
<dbReference type="GO" id="GO:0004784">
    <property type="term" value="F:superoxide dismutase activity"/>
    <property type="evidence" value="ECO:0007669"/>
    <property type="project" value="InterPro"/>
</dbReference>
<gene>
    <name evidence="3" type="ORF">P154DRAFT_578262</name>
</gene>
<dbReference type="GO" id="GO:0046872">
    <property type="term" value="F:metal ion binding"/>
    <property type="evidence" value="ECO:0007669"/>
    <property type="project" value="InterPro"/>
</dbReference>
<name>A0A6A5W7Q9_9PLEO</name>
<dbReference type="PANTHER" id="PTHR43595:SF2">
    <property type="entry name" value="SMALL RIBOSOMAL SUBUNIT PROTEIN MS42"/>
    <property type="match status" value="1"/>
</dbReference>
<dbReference type="OrthoDB" id="275227at2759"/>
<dbReference type="InterPro" id="IPR036324">
    <property type="entry name" value="Mn/Fe_SOD_N_sf"/>
</dbReference>
<feature type="domain" description="Manganese/iron superoxide dismutase C-terminal" evidence="2">
    <location>
        <begin position="242"/>
        <end position="283"/>
    </location>
</feature>
<dbReference type="EMBL" id="ML977607">
    <property type="protein sequence ID" value="KAF1997973.1"/>
    <property type="molecule type" value="Genomic_DNA"/>
</dbReference>
<dbReference type="PANTHER" id="PTHR43595">
    <property type="entry name" value="37S RIBOSOMAL PROTEIN S26, MITOCHONDRIAL"/>
    <property type="match status" value="1"/>
</dbReference>
<dbReference type="InterPro" id="IPR019832">
    <property type="entry name" value="Mn/Fe_SOD_C"/>
</dbReference>
<proteinExistence type="predicted"/>
<reference evidence="3" key="1">
    <citation type="journal article" date="2020" name="Stud. Mycol.">
        <title>101 Dothideomycetes genomes: a test case for predicting lifestyles and emergence of pathogens.</title>
        <authorList>
            <person name="Haridas S."/>
            <person name="Albert R."/>
            <person name="Binder M."/>
            <person name="Bloem J."/>
            <person name="Labutti K."/>
            <person name="Salamov A."/>
            <person name="Andreopoulos B."/>
            <person name="Baker S."/>
            <person name="Barry K."/>
            <person name="Bills G."/>
            <person name="Bluhm B."/>
            <person name="Cannon C."/>
            <person name="Castanera R."/>
            <person name="Culley D."/>
            <person name="Daum C."/>
            <person name="Ezra D."/>
            <person name="Gonzalez J."/>
            <person name="Henrissat B."/>
            <person name="Kuo A."/>
            <person name="Liang C."/>
            <person name="Lipzen A."/>
            <person name="Lutzoni F."/>
            <person name="Magnuson J."/>
            <person name="Mondo S."/>
            <person name="Nolan M."/>
            <person name="Ohm R."/>
            <person name="Pangilinan J."/>
            <person name="Park H.-J."/>
            <person name="Ramirez L."/>
            <person name="Alfaro M."/>
            <person name="Sun H."/>
            <person name="Tritt A."/>
            <person name="Yoshinaga Y."/>
            <person name="Zwiers L.-H."/>
            <person name="Turgeon B."/>
            <person name="Goodwin S."/>
            <person name="Spatafora J."/>
            <person name="Crous P."/>
            <person name="Grigoriev I."/>
        </authorList>
    </citation>
    <scope>NUCLEOTIDE SEQUENCE</scope>
    <source>
        <strain evidence="3">CBS 123094</strain>
    </source>
</reference>
<organism evidence="3 4">
    <name type="scientific">Amniculicola lignicola CBS 123094</name>
    <dbReference type="NCBI Taxonomy" id="1392246"/>
    <lineage>
        <taxon>Eukaryota</taxon>
        <taxon>Fungi</taxon>
        <taxon>Dikarya</taxon>
        <taxon>Ascomycota</taxon>
        <taxon>Pezizomycotina</taxon>
        <taxon>Dothideomycetes</taxon>
        <taxon>Pleosporomycetidae</taxon>
        <taxon>Pleosporales</taxon>
        <taxon>Amniculicolaceae</taxon>
        <taxon>Amniculicola</taxon>
    </lineage>
</organism>
<comment type="function">
    <text evidence="1">Component of the mitochondrial ribosome (mitoribosome), a dedicated translation machinery responsible for the synthesis of mitochondrial genome-encoded proteins, including at least some of the essential transmembrane subunits of the mitochondrial respiratory chain. The mitoribosomes are attached to the mitochondrial inner membrane and translation products are cotranslationally integrated into the membrane.</text>
</comment>
<evidence type="ECO:0000313" key="4">
    <source>
        <dbReference type="Proteomes" id="UP000799779"/>
    </source>
</evidence>
<keyword evidence="4" id="KW-1185">Reference proteome</keyword>
<protein>
    <submittedName>
        <fullName evidence="3">Fe superoxide dismutase-like protein</fullName>
    </submittedName>
</protein>
<dbReference type="AlphaFoldDB" id="A0A6A5W7Q9"/>
<evidence type="ECO:0000256" key="1">
    <source>
        <dbReference type="ARBA" id="ARBA00037226"/>
    </source>
</evidence>